<gene>
    <name evidence="1" type="ORF">PMKS-000161</name>
</gene>
<comment type="caution">
    <text evidence="1">The sequence shown here is derived from an EMBL/GenBank/DDBJ whole genome shotgun (WGS) entry which is preliminary data.</text>
</comment>
<accession>A0A1Q2YAX9</accession>
<keyword evidence="2" id="KW-1185">Reference proteome</keyword>
<evidence type="ECO:0000313" key="2">
    <source>
        <dbReference type="Proteomes" id="UP000186136"/>
    </source>
</evidence>
<reference evidence="1 2" key="1">
    <citation type="submission" date="2016-08" db="EMBL/GenBank/DDBJ databases">
        <title>Whole genome shotgun sequence of Pichia membranifaciens KS47-1.</title>
        <authorList>
            <person name="Konishi M."/>
            <person name="Ishida M."/>
            <person name="Arakawa T."/>
            <person name="Kato Y."/>
            <person name="Horiuchi J."/>
        </authorList>
    </citation>
    <scope>NUCLEOTIDE SEQUENCE [LARGE SCALE GENOMIC DNA]</scope>
    <source>
        <strain evidence="1 2">KS47-1</strain>
    </source>
</reference>
<organism evidence="1 2">
    <name type="scientific">Pichia membranifaciens</name>
    <dbReference type="NCBI Taxonomy" id="4926"/>
    <lineage>
        <taxon>Eukaryota</taxon>
        <taxon>Fungi</taxon>
        <taxon>Dikarya</taxon>
        <taxon>Ascomycota</taxon>
        <taxon>Saccharomycotina</taxon>
        <taxon>Pichiomycetes</taxon>
        <taxon>Pichiales</taxon>
        <taxon>Pichiaceae</taxon>
        <taxon>Pichia</taxon>
    </lineage>
</organism>
<sequence length="74" mass="8259">MEKNLVELTTRTQGAFSGTVVRRTRRAAACPRSSNCVLDRRMQLPAPSLLQHPAHYPVAPLFDSCCLSSITMLW</sequence>
<dbReference type="Proteomes" id="UP000186136">
    <property type="component" value="Unassembled WGS sequence"/>
</dbReference>
<proteinExistence type="predicted"/>
<protein>
    <submittedName>
        <fullName evidence="1">Uncharacterized protein</fullName>
    </submittedName>
</protein>
<dbReference type="AlphaFoldDB" id="A0A1Q2YAX9"/>
<name>A0A1Q2YAX9_9ASCO</name>
<evidence type="ECO:0000313" key="1">
    <source>
        <dbReference type="EMBL" id="GAV26706.1"/>
    </source>
</evidence>
<dbReference type="EMBL" id="BDGI01000001">
    <property type="protein sequence ID" value="GAV26706.1"/>
    <property type="molecule type" value="Genomic_DNA"/>
</dbReference>